<dbReference type="OrthoDB" id="7850212at2"/>
<dbReference type="RefSeq" id="WP_131569000.1">
    <property type="nucleotide sequence ID" value="NZ_JAINFK010000003.1"/>
</dbReference>
<reference evidence="3 4" key="1">
    <citation type="journal article" date="2015" name="Antonie Van Leeuwenhoek">
        <title>Oricola cellulosilytica gen. nov., sp. nov., a cellulose-degrading bacterium of the family Phyllobacteriaceae isolated from surface seashore water, and emended descriptions of Mesorhizobium loti and Phyllobacterium myrsinacearum.</title>
        <authorList>
            <person name="Hameed A."/>
            <person name="Shahina M."/>
            <person name="Lai W.A."/>
            <person name="Lin S.Y."/>
            <person name="Young L.S."/>
            <person name="Liu Y.C."/>
            <person name="Hsu Y.H."/>
            <person name="Young C.C."/>
        </authorList>
    </citation>
    <scope>NUCLEOTIDE SEQUENCE [LARGE SCALE GENOMIC DNA]</scope>
    <source>
        <strain evidence="3 4">KCTC 52183</strain>
    </source>
</reference>
<keyword evidence="2" id="KW-0472">Membrane</keyword>
<evidence type="ECO:0000313" key="3">
    <source>
        <dbReference type="EMBL" id="TCD13726.1"/>
    </source>
</evidence>
<proteinExistence type="predicted"/>
<dbReference type="Proteomes" id="UP000291301">
    <property type="component" value="Unassembled WGS sequence"/>
</dbReference>
<feature type="transmembrane region" description="Helical" evidence="2">
    <location>
        <begin position="7"/>
        <end position="26"/>
    </location>
</feature>
<feature type="transmembrane region" description="Helical" evidence="2">
    <location>
        <begin position="32"/>
        <end position="52"/>
    </location>
</feature>
<keyword evidence="2" id="KW-1133">Transmembrane helix</keyword>
<comment type="caution">
    <text evidence="3">The sequence shown here is derived from an EMBL/GenBank/DDBJ whole genome shotgun (WGS) entry which is preliminary data.</text>
</comment>
<evidence type="ECO:0000313" key="4">
    <source>
        <dbReference type="Proteomes" id="UP000291301"/>
    </source>
</evidence>
<name>A0A4V2MPB0_9HYPH</name>
<feature type="region of interest" description="Disordered" evidence="1">
    <location>
        <begin position="71"/>
        <end position="91"/>
    </location>
</feature>
<evidence type="ECO:0000256" key="1">
    <source>
        <dbReference type="SAM" id="MobiDB-lite"/>
    </source>
</evidence>
<keyword evidence="2" id="KW-0812">Transmembrane</keyword>
<organism evidence="3 4">
    <name type="scientific">Oricola cellulosilytica</name>
    <dbReference type="NCBI Taxonomy" id="1429082"/>
    <lineage>
        <taxon>Bacteria</taxon>
        <taxon>Pseudomonadati</taxon>
        <taxon>Pseudomonadota</taxon>
        <taxon>Alphaproteobacteria</taxon>
        <taxon>Hyphomicrobiales</taxon>
        <taxon>Ahrensiaceae</taxon>
        <taxon>Oricola</taxon>
    </lineage>
</organism>
<dbReference type="InterPro" id="IPR021682">
    <property type="entry name" value="DUF2933"/>
</dbReference>
<gene>
    <name evidence="3" type="ORF">E0D97_11490</name>
</gene>
<keyword evidence="4" id="KW-1185">Reference proteome</keyword>
<evidence type="ECO:0000256" key="2">
    <source>
        <dbReference type="SAM" id="Phobius"/>
    </source>
</evidence>
<dbReference type="Pfam" id="PF11666">
    <property type="entry name" value="DUF2933"/>
    <property type="match status" value="1"/>
</dbReference>
<dbReference type="AlphaFoldDB" id="A0A4V2MPB0"/>
<sequence>MGLISRYGMWACCAVMAAPIGFYLLAGGTASGILSKAGLVAPLLACVGLHLVMHRMLGKSCHGKPDEVETVKSEPVADLGGDAAPALPQTK</sequence>
<protein>
    <submittedName>
        <fullName evidence="3">DUF2933 domain-containing protein</fullName>
    </submittedName>
</protein>
<dbReference type="EMBL" id="SJST01000004">
    <property type="protein sequence ID" value="TCD13726.1"/>
    <property type="molecule type" value="Genomic_DNA"/>
</dbReference>
<accession>A0A4V2MPB0</accession>